<reference evidence="12" key="1">
    <citation type="journal article" date="2021" name="PeerJ">
        <title>Extensive microbial diversity within the chicken gut microbiome revealed by metagenomics and culture.</title>
        <authorList>
            <person name="Gilroy R."/>
            <person name="Ravi A."/>
            <person name="Getino M."/>
            <person name="Pursley I."/>
            <person name="Horton D.L."/>
            <person name="Alikhan N.F."/>
            <person name="Baker D."/>
            <person name="Gharbi K."/>
            <person name="Hall N."/>
            <person name="Watson M."/>
            <person name="Adriaenssens E.M."/>
            <person name="Foster-Nyarko E."/>
            <person name="Jarju S."/>
            <person name="Secka A."/>
            <person name="Antonio M."/>
            <person name="Oren A."/>
            <person name="Chaudhuri R.R."/>
            <person name="La Ragione R."/>
            <person name="Hildebrand F."/>
            <person name="Pallen M.J."/>
        </authorList>
    </citation>
    <scope>NUCLEOTIDE SEQUENCE</scope>
    <source>
        <strain evidence="12">CHK186-16707</strain>
    </source>
</reference>
<evidence type="ECO:0000256" key="4">
    <source>
        <dbReference type="ARBA" id="ARBA00022490"/>
    </source>
</evidence>
<proteinExistence type="inferred from homology"/>
<dbReference type="EMBL" id="DXAN01000003">
    <property type="protein sequence ID" value="HJA08029.1"/>
    <property type="molecule type" value="Genomic_DNA"/>
</dbReference>
<evidence type="ECO:0000259" key="11">
    <source>
        <dbReference type="PROSITE" id="PS50059"/>
    </source>
</evidence>
<keyword evidence="5 9" id="KW-0697">Rotamase</keyword>
<gene>
    <name evidence="12" type="ORF">H9962_02390</name>
</gene>
<evidence type="ECO:0000256" key="10">
    <source>
        <dbReference type="RuleBase" id="RU003915"/>
    </source>
</evidence>
<keyword evidence="4" id="KW-0963">Cytoplasm</keyword>
<dbReference type="SUPFAM" id="SSF54534">
    <property type="entry name" value="FKBP-like"/>
    <property type="match status" value="1"/>
</dbReference>
<dbReference type="InterPro" id="IPR046357">
    <property type="entry name" value="PPIase_dom_sf"/>
</dbReference>
<dbReference type="Gene3D" id="3.10.50.40">
    <property type="match status" value="1"/>
</dbReference>
<comment type="similarity">
    <text evidence="3 10">Belongs to the FKBP-type PPIase family.</text>
</comment>
<evidence type="ECO:0000256" key="8">
    <source>
        <dbReference type="ARBA" id="ARBA00037071"/>
    </source>
</evidence>
<dbReference type="EC" id="5.2.1.8" evidence="10"/>
<dbReference type="GO" id="GO:0003755">
    <property type="term" value="F:peptidyl-prolyl cis-trans isomerase activity"/>
    <property type="evidence" value="ECO:0007669"/>
    <property type="project" value="UniProtKB-UniRule"/>
</dbReference>
<dbReference type="GO" id="GO:0042026">
    <property type="term" value="P:protein refolding"/>
    <property type="evidence" value="ECO:0007669"/>
    <property type="project" value="UniProtKB-ARBA"/>
</dbReference>
<evidence type="ECO:0000313" key="13">
    <source>
        <dbReference type="Proteomes" id="UP000824225"/>
    </source>
</evidence>
<comment type="caution">
    <text evidence="12">The sequence shown here is derived from an EMBL/GenBank/DDBJ whole genome shotgun (WGS) entry which is preliminary data.</text>
</comment>
<evidence type="ECO:0000256" key="5">
    <source>
        <dbReference type="ARBA" id="ARBA00023110"/>
    </source>
</evidence>
<evidence type="ECO:0000256" key="1">
    <source>
        <dbReference type="ARBA" id="ARBA00000971"/>
    </source>
</evidence>
<protein>
    <recommendedName>
        <fullName evidence="10">Peptidyl-prolyl cis-trans isomerase</fullName>
        <ecNumber evidence="10">5.2.1.8</ecNumber>
    </recommendedName>
</protein>
<evidence type="ECO:0000313" key="12">
    <source>
        <dbReference type="EMBL" id="HJA08029.1"/>
    </source>
</evidence>
<evidence type="ECO:0000256" key="3">
    <source>
        <dbReference type="ARBA" id="ARBA00006577"/>
    </source>
</evidence>
<sequence>MSIRNGDTVVVHYVGTLNDGTEFDRSPADSPLVFQVGGGQMIPGFEQAVLNHEKGDAFTATIPAAEAYGVRDEELLFKVPRAQVPSNIMPEPGMLLHVSTDQGELEVGVAAVDDQAITLDANHPLAGQDLTFALTIVDVR</sequence>
<dbReference type="PANTHER" id="PTHR47861:SF3">
    <property type="entry name" value="FKBP-TYPE PEPTIDYL-PROLYL CIS-TRANS ISOMERASE SLYD"/>
    <property type="match status" value="1"/>
</dbReference>
<keyword evidence="6" id="KW-0143">Chaperone</keyword>
<evidence type="ECO:0000256" key="2">
    <source>
        <dbReference type="ARBA" id="ARBA00004496"/>
    </source>
</evidence>
<accession>A0A9D2HCN0</accession>
<dbReference type="AlphaFoldDB" id="A0A9D2HCN0"/>
<comment type="catalytic activity">
    <reaction evidence="1 9 10">
        <text>[protein]-peptidylproline (omega=180) = [protein]-peptidylproline (omega=0)</text>
        <dbReference type="Rhea" id="RHEA:16237"/>
        <dbReference type="Rhea" id="RHEA-COMP:10747"/>
        <dbReference type="Rhea" id="RHEA-COMP:10748"/>
        <dbReference type="ChEBI" id="CHEBI:83833"/>
        <dbReference type="ChEBI" id="CHEBI:83834"/>
        <dbReference type="EC" id="5.2.1.8"/>
    </reaction>
</comment>
<dbReference type="PANTHER" id="PTHR47861">
    <property type="entry name" value="FKBP-TYPE PEPTIDYL-PROLYL CIS-TRANS ISOMERASE SLYD"/>
    <property type="match status" value="1"/>
</dbReference>
<comment type="subcellular location">
    <subcellularLocation>
        <location evidence="2">Cytoplasm</location>
    </subcellularLocation>
</comment>
<keyword evidence="7 9" id="KW-0413">Isomerase</keyword>
<evidence type="ECO:0000256" key="7">
    <source>
        <dbReference type="ARBA" id="ARBA00023235"/>
    </source>
</evidence>
<dbReference type="InterPro" id="IPR001179">
    <property type="entry name" value="PPIase_FKBP_dom"/>
</dbReference>
<dbReference type="GO" id="GO:0005737">
    <property type="term" value="C:cytoplasm"/>
    <property type="evidence" value="ECO:0007669"/>
    <property type="project" value="UniProtKB-SubCell"/>
</dbReference>
<dbReference type="PROSITE" id="PS50059">
    <property type="entry name" value="FKBP_PPIASE"/>
    <property type="match status" value="1"/>
</dbReference>
<evidence type="ECO:0000256" key="6">
    <source>
        <dbReference type="ARBA" id="ARBA00023186"/>
    </source>
</evidence>
<dbReference type="Proteomes" id="UP000824225">
    <property type="component" value="Unassembled WGS sequence"/>
</dbReference>
<name>A0A9D2HCN0_9BACT</name>
<organism evidence="12 13">
    <name type="scientific">Candidatus Mailhella merdigallinarum</name>
    <dbReference type="NCBI Taxonomy" id="2838658"/>
    <lineage>
        <taxon>Bacteria</taxon>
        <taxon>Pseudomonadati</taxon>
        <taxon>Thermodesulfobacteriota</taxon>
        <taxon>Desulfovibrionia</taxon>
        <taxon>Desulfovibrionales</taxon>
        <taxon>Desulfovibrionaceae</taxon>
        <taxon>Mailhella</taxon>
    </lineage>
</organism>
<reference evidence="12" key="2">
    <citation type="submission" date="2021-04" db="EMBL/GenBank/DDBJ databases">
        <authorList>
            <person name="Gilroy R."/>
        </authorList>
    </citation>
    <scope>NUCLEOTIDE SEQUENCE</scope>
    <source>
        <strain evidence="12">CHK186-16707</strain>
    </source>
</reference>
<evidence type="ECO:0000256" key="9">
    <source>
        <dbReference type="PROSITE-ProRule" id="PRU00277"/>
    </source>
</evidence>
<comment type="function">
    <text evidence="8">Also involved in hydrogenase metallocenter assembly, probably by participating in the nickel insertion step. This function in hydrogenase biosynthesis requires chaperone activity and the presence of the metal-binding domain, but not PPIase activity.</text>
</comment>
<dbReference type="Pfam" id="PF00254">
    <property type="entry name" value="FKBP_C"/>
    <property type="match status" value="1"/>
</dbReference>
<feature type="domain" description="PPIase FKBP-type" evidence="11">
    <location>
        <begin position="6"/>
        <end position="87"/>
    </location>
</feature>